<reference evidence="2" key="1">
    <citation type="submission" date="2023-06" db="EMBL/GenBank/DDBJ databases">
        <title>Genome-scale phylogeny and comparative genomics of the fungal order Sordariales.</title>
        <authorList>
            <consortium name="Lawrence Berkeley National Laboratory"/>
            <person name="Hensen N."/>
            <person name="Bonometti L."/>
            <person name="Westerberg I."/>
            <person name="Brannstrom I.O."/>
            <person name="Guillou S."/>
            <person name="Cros-Aarteil S."/>
            <person name="Calhoun S."/>
            <person name="Haridas S."/>
            <person name="Kuo A."/>
            <person name="Mondo S."/>
            <person name="Pangilinan J."/>
            <person name="Riley R."/>
            <person name="LaButti K."/>
            <person name="Andreopoulos B."/>
            <person name="Lipzen A."/>
            <person name="Chen C."/>
            <person name="Yanf M."/>
            <person name="Daum C."/>
            <person name="Ng V."/>
            <person name="Clum A."/>
            <person name="Steindorff A."/>
            <person name="Ohm R."/>
            <person name="Martin F."/>
            <person name="Silar P."/>
            <person name="Natvig D."/>
            <person name="Lalanne C."/>
            <person name="Gautier V."/>
            <person name="Ament-velasquez S.L."/>
            <person name="Kruys A."/>
            <person name="Hutchinson M.I."/>
            <person name="Powell A.J."/>
            <person name="Barry K."/>
            <person name="Miller A.N."/>
            <person name="Grigoriev I.V."/>
            <person name="Debuchy R."/>
            <person name="Gladieux P."/>
            <person name="Thoren M.H."/>
            <person name="Johannesson H."/>
        </authorList>
    </citation>
    <scope>NUCLEOTIDE SEQUENCE</scope>
    <source>
        <strain evidence="2">SMH3187-1</strain>
    </source>
</reference>
<name>A0AA40KAB4_9PEZI</name>
<feature type="region of interest" description="Disordered" evidence="1">
    <location>
        <begin position="1"/>
        <end position="35"/>
    </location>
</feature>
<dbReference type="AlphaFoldDB" id="A0AA40KAB4"/>
<sequence>MENRERESWSSGDLGENRKGVEKDGWNDATPQKDQMPMPIALGIWGCHPFHPEPSLGLGGLIARSFLCTAQRSQGPKGCRIEDLERERDAEPCIASLLVCLSREDPRRFQCSVPHWQSPGQIVFVSQEPAFTTPKSFEQRGGRGARGASILPTGRPLCTISRRRADQWRAPTNGLVLITKRLPNPETERKKPLEHAFRSFPLPSQKKHRWAARHLSLFNHVQRVCPWG</sequence>
<dbReference type="EMBL" id="JAUKUD010000002">
    <property type="protein sequence ID" value="KAK0751948.1"/>
    <property type="molecule type" value="Genomic_DNA"/>
</dbReference>
<organism evidence="2 3">
    <name type="scientific">Schizothecium vesticola</name>
    <dbReference type="NCBI Taxonomy" id="314040"/>
    <lineage>
        <taxon>Eukaryota</taxon>
        <taxon>Fungi</taxon>
        <taxon>Dikarya</taxon>
        <taxon>Ascomycota</taxon>
        <taxon>Pezizomycotina</taxon>
        <taxon>Sordariomycetes</taxon>
        <taxon>Sordariomycetidae</taxon>
        <taxon>Sordariales</taxon>
        <taxon>Schizotheciaceae</taxon>
        <taxon>Schizothecium</taxon>
    </lineage>
</organism>
<evidence type="ECO:0000256" key="1">
    <source>
        <dbReference type="SAM" id="MobiDB-lite"/>
    </source>
</evidence>
<protein>
    <submittedName>
        <fullName evidence="2">Uncharacterized protein</fullName>
    </submittedName>
</protein>
<feature type="compositionally biased region" description="Basic and acidic residues" evidence="1">
    <location>
        <begin position="15"/>
        <end position="26"/>
    </location>
</feature>
<evidence type="ECO:0000313" key="3">
    <source>
        <dbReference type="Proteomes" id="UP001172155"/>
    </source>
</evidence>
<comment type="caution">
    <text evidence="2">The sequence shown here is derived from an EMBL/GenBank/DDBJ whole genome shotgun (WGS) entry which is preliminary data.</text>
</comment>
<dbReference type="Proteomes" id="UP001172155">
    <property type="component" value="Unassembled WGS sequence"/>
</dbReference>
<evidence type="ECO:0000313" key="2">
    <source>
        <dbReference type="EMBL" id="KAK0751948.1"/>
    </source>
</evidence>
<accession>A0AA40KAB4</accession>
<keyword evidence="3" id="KW-1185">Reference proteome</keyword>
<proteinExistence type="predicted"/>
<gene>
    <name evidence="2" type="ORF">B0T18DRAFT_80279</name>
</gene>